<accession>A0A2P2IUC4</accession>
<protein>
    <submittedName>
        <fullName evidence="1">Uncharacterized protein</fullName>
    </submittedName>
</protein>
<dbReference type="AlphaFoldDB" id="A0A2P2IUC4"/>
<sequence length="17" mass="2156">MYHINPFQYFVVCHTKQ</sequence>
<dbReference type="EMBL" id="GGEC01004359">
    <property type="protein sequence ID" value="MBW84842.1"/>
    <property type="molecule type" value="Transcribed_RNA"/>
</dbReference>
<name>A0A2P2IUC4_RHIMU</name>
<proteinExistence type="predicted"/>
<organism evidence="1">
    <name type="scientific">Rhizophora mucronata</name>
    <name type="common">Asiatic mangrove</name>
    <dbReference type="NCBI Taxonomy" id="61149"/>
    <lineage>
        <taxon>Eukaryota</taxon>
        <taxon>Viridiplantae</taxon>
        <taxon>Streptophyta</taxon>
        <taxon>Embryophyta</taxon>
        <taxon>Tracheophyta</taxon>
        <taxon>Spermatophyta</taxon>
        <taxon>Magnoliopsida</taxon>
        <taxon>eudicotyledons</taxon>
        <taxon>Gunneridae</taxon>
        <taxon>Pentapetalae</taxon>
        <taxon>rosids</taxon>
        <taxon>fabids</taxon>
        <taxon>Malpighiales</taxon>
        <taxon>Rhizophoraceae</taxon>
        <taxon>Rhizophora</taxon>
    </lineage>
</organism>
<evidence type="ECO:0000313" key="1">
    <source>
        <dbReference type="EMBL" id="MBW84842.1"/>
    </source>
</evidence>
<reference evidence="1" key="1">
    <citation type="submission" date="2018-02" db="EMBL/GenBank/DDBJ databases">
        <title>Rhizophora mucronata_Transcriptome.</title>
        <authorList>
            <person name="Meera S.P."/>
            <person name="Sreeshan A."/>
            <person name="Augustine A."/>
        </authorList>
    </citation>
    <scope>NUCLEOTIDE SEQUENCE</scope>
    <source>
        <tissue evidence="1">Leaf</tissue>
    </source>
</reference>